<dbReference type="RefSeq" id="WP_130094171.1">
    <property type="nucleotide sequence ID" value="NZ_SETE01000005.1"/>
</dbReference>
<name>A0A4Q4KHS6_9FLAO</name>
<comment type="caution">
    <text evidence="1">The sequence shown here is derived from an EMBL/GenBank/DDBJ whole genome shotgun (WGS) entry which is preliminary data.</text>
</comment>
<gene>
    <name evidence="1" type="ORF">ERX46_12285</name>
</gene>
<keyword evidence="2" id="KW-1185">Reference proteome</keyword>
<organism evidence="1 2">
    <name type="scientific">Brumimicrobium glaciale</name>
    <dbReference type="NCBI Taxonomy" id="200475"/>
    <lineage>
        <taxon>Bacteria</taxon>
        <taxon>Pseudomonadati</taxon>
        <taxon>Bacteroidota</taxon>
        <taxon>Flavobacteriia</taxon>
        <taxon>Flavobacteriales</taxon>
        <taxon>Crocinitomicaceae</taxon>
        <taxon>Brumimicrobium</taxon>
    </lineage>
</organism>
<dbReference type="Proteomes" id="UP000293952">
    <property type="component" value="Unassembled WGS sequence"/>
</dbReference>
<dbReference type="OrthoDB" id="8602450at2"/>
<evidence type="ECO:0000313" key="1">
    <source>
        <dbReference type="EMBL" id="RYM32833.1"/>
    </source>
</evidence>
<dbReference type="EMBL" id="SETE01000005">
    <property type="protein sequence ID" value="RYM32833.1"/>
    <property type="molecule type" value="Genomic_DNA"/>
</dbReference>
<sequence>MLKEFQVYNDPKKALKKYWKFIFEDYLMGVCMDDKEWPSKLTWKLFTEWFEFHFSSIIVDLENGSIEREEY</sequence>
<dbReference type="AlphaFoldDB" id="A0A4Q4KHS6"/>
<accession>A0A4Q4KHS6</accession>
<proteinExistence type="predicted"/>
<protein>
    <submittedName>
        <fullName evidence="1">Uncharacterized protein</fullName>
    </submittedName>
</protein>
<reference evidence="1 2" key="1">
    <citation type="submission" date="2019-02" db="EMBL/GenBank/DDBJ databases">
        <title>Genome sequence of the sea-ice species Brumimicrobium glaciale.</title>
        <authorList>
            <person name="Bowman J.P."/>
        </authorList>
    </citation>
    <scope>NUCLEOTIDE SEQUENCE [LARGE SCALE GENOMIC DNA]</scope>
    <source>
        <strain evidence="1 2">IC156</strain>
    </source>
</reference>
<evidence type="ECO:0000313" key="2">
    <source>
        <dbReference type="Proteomes" id="UP000293952"/>
    </source>
</evidence>